<name>A0A314ZXD1_PRUYE</name>
<protein>
    <submittedName>
        <fullName evidence="1">Uncharacterized protein</fullName>
    </submittedName>
</protein>
<organism evidence="1 2">
    <name type="scientific">Prunus yedoensis var. nudiflora</name>
    <dbReference type="NCBI Taxonomy" id="2094558"/>
    <lineage>
        <taxon>Eukaryota</taxon>
        <taxon>Viridiplantae</taxon>
        <taxon>Streptophyta</taxon>
        <taxon>Embryophyta</taxon>
        <taxon>Tracheophyta</taxon>
        <taxon>Spermatophyta</taxon>
        <taxon>Magnoliopsida</taxon>
        <taxon>eudicotyledons</taxon>
        <taxon>Gunneridae</taxon>
        <taxon>Pentapetalae</taxon>
        <taxon>rosids</taxon>
        <taxon>fabids</taxon>
        <taxon>Rosales</taxon>
        <taxon>Rosaceae</taxon>
        <taxon>Amygdaloideae</taxon>
        <taxon>Amygdaleae</taxon>
        <taxon>Prunus</taxon>
    </lineage>
</organism>
<gene>
    <name evidence="1" type="ORF">Pyn_15074</name>
</gene>
<dbReference type="AlphaFoldDB" id="A0A314ZXD1"/>
<comment type="caution">
    <text evidence="1">The sequence shown here is derived from an EMBL/GenBank/DDBJ whole genome shotgun (WGS) entry which is preliminary data.</text>
</comment>
<dbReference type="EMBL" id="PJQY01000007">
    <property type="protein sequence ID" value="PQQ21631.1"/>
    <property type="molecule type" value="Genomic_DNA"/>
</dbReference>
<evidence type="ECO:0000313" key="2">
    <source>
        <dbReference type="Proteomes" id="UP000250321"/>
    </source>
</evidence>
<evidence type="ECO:0000313" key="1">
    <source>
        <dbReference type="EMBL" id="PQQ21631.1"/>
    </source>
</evidence>
<accession>A0A314ZXD1</accession>
<proteinExistence type="predicted"/>
<keyword evidence="2" id="KW-1185">Reference proteome</keyword>
<reference evidence="1 2" key="1">
    <citation type="submission" date="2018-02" db="EMBL/GenBank/DDBJ databases">
        <title>Draft genome of wild Prunus yedoensis var. nudiflora.</title>
        <authorList>
            <person name="Baek S."/>
            <person name="Kim J.-H."/>
            <person name="Choi K."/>
            <person name="Kim G.-B."/>
            <person name="Cho A."/>
            <person name="Jang H."/>
            <person name="Shin C.-H."/>
            <person name="Yu H.-J."/>
            <person name="Mun J.-H."/>
        </authorList>
    </citation>
    <scope>NUCLEOTIDE SEQUENCE [LARGE SCALE GENOMIC DNA]</scope>
    <source>
        <strain evidence="2">cv. Jeju island</strain>
        <tissue evidence="1">Leaf</tissue>
    </source>
</reference>
<sequence length="91" mass="9792">MDVGDEGPEAVGLTVAFEVESESGETMLGEVNWGGLEGPADVVAIVMDHEDEATGRGEEGSHCRVKSLRPLSHSIVRPYRRPLDEVLSLNC</sequence>
<dbReference type="OrthoDB" id="10508275at2759"/>
<dbReference type="Proteomes" id="UP000250321">
    <property type="component" value="Unassembled WGS sequence"/>
</dbReference>